<dbReference type="Pfam" id="PF08282">
    <property type="entry name" value="Hydrolase_3"/>
    <property type="match status" value="1"/>
</dbReference>
<evidence type="ECO:0000313" key="2">
    <source>
        <dbReference type="Proteomes" id="UP001256711"/>
    </source>
</evidence>
<dbReference type="Proteomes" id="UP001256711">
    <property type="component" value="Unassembled WGS sequence"/>
</dbReference>
<dbReference type="SFLD" id="SFLDG01140">
    <property type="entry name" value="C2.B:_Phosphomannomutase_and_P"/>
    <property type="match status" value="1"/>
</dbReference>
<dbReference type="SFLD" id="SFLDS00003">
    <property type="entry name" value="Haloacid_Dehalogenase"/>
    <property type="match status" value="1"/>
</dbReference>
<dbReference type="GO" id="GO:0000287">
    <property type="term" value="F:magnesium ion binding"/>
    <property type="evidence" value="ECO:0007669"/>
    <property type="project" value="TreeGrafter"/>
</dbReference>
<dbReference type="GO" id="GO:0005829">
    <property type="term" value="C:cytosol"/>
    <property type="evidence" value="ECO:0007669"/>
    <property type="project" value="TreeGrafter"/>
</dbReference>
<name>A0AAW8U286_9ENTE</name>
<dbReference type="CDD" id="cd07516">
    <property type="entry name" value="HAD_Pase"/>
    <property type="match status" value="1"/>
</dbReference>
<dbReference type="InterPro" id="IPR036412">
    <property type="entry name" value="HAD-like_sf"/>
</dbReference>
<organism evidence="1 2">
    <name type="scientific">Enterococcus asini</name>
    <dbReference type="NCBI Taxonomy" id="57732"/>
    <lineage>
        <taxon>Bacteria</taxon>
        <taxon>Bacillati</taxon>
        <taxon>Bacillota</taxon>
        <taxon>Bacilli</taxon>
        <taxon>Lactobacillales</taxon>
        <taxon>Enterococcaceae</taxon>
        <taxon>Enterococcus</taxon>
    </lineage>
</organism>
<dbReference type="InterPro" id="IPR023214">
    <property type="entry name" value="HAD_sf"/>
</dbReference>
<dbReference type="InterPro" id="IPR000150">
    <property type="entry name" value="Cof"/>
</dbReference>
<dbReference type="NCBIfam" id="TIGR00099">
    <property type="entry name" value="Cof-subfamily"/>
    <property type="match status" value="1"/>
</dbReference>
<proteinExistence type="predicted"/>
<dbReference type="NCBIfam" id="TIGR01484">
    <property type="entry name" value="HAD-SF-IIB"/>
    <property type="match status" value="1"/>
</dbReference>
<dbReference type="InterPro" id="IPR006379">
    <property type="entry name" value="HAD-SF_hydro_IIB"/>
</dbReference>
<dbReference type="Gene3D" id="3.40.50.1000">
    <property type="entry name" value="HAD superfamily/HAD-like"/>
    <property type="match status" value="1"/>
</dbReference>
<accession>A0AAW8U286</accession>
<dbReference type="SUPFAM" id="SSF56784">
    <property type="entry name" value="HAD-like"/>
    <property type="match status" value="1"/>
</dbReference>
<dbReference type="GO" id="GO:0016791">
    <property type="term" value="F:phosphatase activity"/>
    <property type="evidence" value="ECO:0007669"/>
    <property type="project" value="TreeGrafter"/>
</dbReference>
<dbReference type="PANTHER" id="PTHR10000">
    <property type="entry name" value="PHOSPHOSERINE PHOSPHATASE"/>
    <property type="match status" value="1"/>
</dbReference>
<dbReference type="RefSeq" id="WP_118341160.1">
    <property type="nucleotide sequence ID" value="NZ_CABJBY010000012.1"/>
</dbReference>
<comment type="caution">
    <text evidence="1">The sequence shown here is derived from an EMBL/GenBank/DDBJ whole genome shotgun (WGS) entry which is preliminary data.</text>
</comment>
<keyword evidence="1" id="KW-0378">Hydrolase</keyword>
<dbReference type="Gene3D" id="3.30.1240.10">
    <property type="match status" value="1"/>
</dbReference>
<gene>
    <name evidence="1" type="ORF">P7H43_06355</name>
</gene>
<reference evidence="1" key="1">
    <citation type="submission" date="2023-03" db="EMBL/GenBank/DDBJ databases">
        <authorList>
            <person name="Shen W."/>
            <person name="Cai J."/>
        </authorList>
    </citation>
    <scope>NUCLEOTIDE SEQUENCE</scope>
    <source>
        <strain evidence="1">B226-2</strain>
    </source>
</reference>
<protein>
    <submittedName>
        <fullName evidence="1">Cof-type HAD-IIB family hydrolase</fullName>
    </submittedName>
</protein>
<dbReference type="PANTHER" id="PTHR10000:SF23">
    <property type="entry name" value="5-AMINO-6-(5-PHOSPHO-D-RIBITYLAMINO)URACIL PHOSPHATASE YITU"/>
    <property type="match status" value="1"/>
</dbReference>
<dbReference type="AlphaFoldDB" id="A0AAW8U286"/>
<evidence type="ECO:0000313" key="1">
    <source>
        <dbReference type="EMBL" id="MDT2810098.1"/>
    </source>
</evidence>
<sequence>MTQKLIAIDLDGTTLNAQSLITPKTKAVLQETVKAGHIVSIATGRPFRMSEQFYKELGLTSPMVNFNGALVHLPNRNWSYESETLFSRDIVFDILAQKDELQLDYVAAENRDTFFVDRIDFDDAYLFSNQKPTEANLLKNLKSNPTSMLVQTTNEMADTVAKRLTAQYSDYVDVRTWGGPKAILEIVAKGIEKARGVKIIADALHIDRQNIMAFGDEHNDVEMLEYAGWGVAMANGSAGAKAAANDQTDKPNTEDGLADYLETRLLKKVAEKSA</sequence>
<dbReference type="EMBL" id="JARQBJ010000002">
    <property type="protein sequence ID" value="MDT2810098.1"/>
    <property type="molecule type" value="Genomic_DNA"/>
</dbReference>